<dbReference type="SMART" id="SM00324">
    <property type="entry name" value="RhoGAP"/>
    <property type="match status" value="1"/>
</dbReference>
<gene>
    <name evidence="4" type="ORF">DASC09_025860</name>
</gene>
<dbReference type="Proteomes" id="UP001360560">
    <property type="component" value="Unassembled WGS sequence"/>
</dbReference>
<keyword evidence="1" id="KW-0343">GTPase activation</keyword>
<dbReference type="GeneID" id="90073240"/>
<dbReference type="InterPro" id="IPR051025">
    <property type="entry name" value="RhoGAP"/>
</dbReference>
<dbReference type="SUPFAM" id="SSF48350">
    <property type="entry name" value="GTPase activation domain, GAP"/>
    <property type="match status" value="1"/>
</dbReference>
<evidence type="ECO:0000259" key="3">
    <source>
        <dbReference type="PROSITE" id="PS50238"/>
    </source>
</evidence>
<dbReference type="EMBL" id="BTFZ01000006">
    <property type="protein sequence ID" value="GMM35261.1"/>
    <property type="molecule type" value="Genomic_DNA"/>
</dbReference>
<dbReference type="InterPro" id="IPR000198">
    <property type="entry name" value="RhoGAP_dom"/>
</dbReference>
<feature type="compositionally biased region" description="Polar residues" evidence="2">
    <location>
        <begin position="263"/>
        <end position="281"/>
    </location>
</feature>
<keyword evidence="5" id="KW-1185">Reference proteome</keyword>
<dbReference type="GO" id="GO:0005096">
    <property type="term" value="F:GTPase activator activity"/>
    <property type="evidence" value="ECO:0007669"/>
    <property type="project" value="UniProtKB-KW"/>
</dbReference>
<feature type="compositionally biased region" description="Polar residues" evidence="2">
    <location>
        <begin position="238"/>
        <end position="255"/>
    </location>
</feature>
<feature type="compositionally biased region" description="Polar residues" evidence="2">
    <location>
        <begin position="293"/>
        <end position="304"/>
    </location>
</feature>
<comment type="caution">
    <text evidence="4">The sequence shown here is derived from an EMBL/GenBank/DDBJ whole genome shotgun (WGS) entry which is preliminary data.</text>
</comment>
<evidence type="ECO:0000313" key="4">
    <source>
        <dbReference type="EMBL" id="GMM35261.1"/>
    </source>
</evidence>
<dbReference type="InterPro" id="IPR008936">
    <property type="entry name" value="Rho_GTPase_activation_prot"/>
</dbReference>
<name>A0AAV5QKR0_9ASCO</name>
<reference evidence="4 5" key="1">
    <citation type="journal article" date="2023" name="Elife">
        <title>Identification of key yeast species and microbe-microbe interactions impacting larval growth of Drosophila in the wild.</title>
        <authorList>
            <person name="Mure A."/>
            <person name="Sugiura Y."/>
            <person name="Maeda R."/>
            <person name="Honda K."/>
            <person name="Sakurai N."/>
            <person name="Takahashi Y."/>
            <person name="Watada M."/>
            <person name="Katoh T."/>
            <person name="Gotoh A."/>
            <person name="Gotoh Y."/>
            <person name="Taniguchi I."/>
            <person name="Nakamura K."/>
            <person name="Hayashi T."/>
            <person name="Katayama T."/>
            <person name="Uemura T."/>
            <person name="Hattori Y."/>
        </authorList>
    </citation>
    <scope>NUCLEOTIDE SEQUENCE [LARGE SCALE GENOMIC DNA]</scope>
    <source>
        <strain evidence="4 5">SC-9</strain>
    </source>
</reference>
<dbReference type="PANTHER" id="PTHR15228">
    <property type="entry name" value="SPERMATHECAL PHYSIOLOGY VARIANT"/>
    <property type="match status" value="1"/>
</dbReference>
<feature type="region of interest" description="Disordered" evidence="2">
    <location>
        <begin position="234"/>
        <end position="333"/>
    </location>
</feature>
<dbReference type="PROSITE" id="PS50238">
    <property type="entry name" value="RHOGAP"/>
    <property type="match status" value="1"/>
</dbReference>
<protein>
    <submittedName>
        <fullName evidence="4">GTPase-activating protein</fullName>
    </submittedName>
</protein>
<dbReference type="PANTHER" id="PTHR15228:SF25">
    <property type="entry name" value="F-BAR DOMAIN-CONTAINING PROTEIN"/>
    <property type="match status" value="1"/>
</dbReference>
<dbReference type="GO" id="GO:0007165">
    <property type="term" value="P:signal transduction"/>
    <property type="evidence" value="ECO:0007669"/>
    <property type="project" value="InterPro"/>
</dbReference>
<dbReference type="Gene3D" id="1.10.555.10">
    <property type="entry name" value="Rho GTPase activation protein"/>
    <property type="match status" value="1"/>
</dbReference>
<evidence type="ECO:0000256" key="2">
    <source>
        <dbReference type="SAM" id="MobiDB-lite"/>
    </source>
</evidence>
<accession>A0AAV5QKR0</accession>
<dbReference type="RefSeq" id="XP_064852261.1">
    <property type="nucleotide sequence ID" value="XM_064996189.1"/>
</dbReference>
<feature type="compositionally biased region" description="Polar residues" evidence="2">
    <location>
        <begin position="44"/>
        <end position="66"/>
    </location>
</feature>
<dbReference type="AlphaFoldDB" id="A0AAV5QKR0"/>
<organism evidence="4 5">
    <name type="scientific">Saccharomycopsis crataegensis</name>
    <dbReference type="NCBI Taxonomy" id="43959"/>
    <lineage>
        <taxon>Eukaryota</taxon>
        <taxon>Fungi</taxon>
        <taxon>Dikarya</taxon>
        <taxon>Ascomycota</taxon>
        <taxon>Saccharomycotina</taxon>
        <taxon>Saccharomycetes</taxon>
        <taxon>Saccharomycopsidaceae</taxon>
        <taxon>Saccharomycopsis</taxon>
    </lineage>
</organism>
<sequence length="442" mass="48988">MAGDSNQRISWWKFKSKGSQDPNNDDPDHQHMPLSLSPHDNDPPATSSVTDPTTTISHPPAESSTQHFKDLREQFIQSKNTDLSNNSIFGVELEKSLQVASAKIYVPNSSQANDDDNENKPADVAEYGEIPVVVAKCGSFLKLNGLSVEGIFRVGGSSKRVKELQQIFSEAPDYGKKLDWDGFTVHDAASLLRRYLNSLPQPVIPLDQYEAFRAPLKSRPRVLAYFTYRGVSNPPKDNITTTSSTTGPIASTPNPGSAGGAPQLTSAHNSSTTPAPSQFVAQVTRKPVPILSDDTSSSQINTAAQDEPADSAQEQEQPEVDEKTKELAKKRRRRLKKHKRFVEDIKGASEEYQKLVAGLPILRKKLLLYILDLLDAFSEHSEENRMSSSNLSAVFQPSILSHPKHDMSPDEYVLSQKVVEFLVEYSYKLLPEQTGVQIHHQQ</sequence>
<feature type="region of interest" description="Disordered" evidence="2">
    <location>
        <begin position="1"/>
        <end position="66"/>
    </location>
</feature>
<evidence type="ECO:0000256" key="1">
    <source>
        <dbReference type="ARBA" id="ARBA00022468"/>
    </source>
</evidence>
<feature type="domain" description="Rho-GAP" evidence="3">
    <location>
        <begin position="122"/>
        <end position="430"/>
    </location>
</feature>
<proteinExistence type="predicted"/>
<dbReference type="GO" id="GO:0005938">
    <property type="term" value="C:cell cortex"/>
    <property type="evidence" value="ECO:0007669"/>
    <property type="project" value="TreeGrafter"/>
</dbReference>
<dbReference type="Pfam" id="PF00620">
    <property type="entry name" value="RhoGAP"/>
    <property type="match status" value="2"/>
</dbReference>
<evidence type="ECO:0000313" key="5">
    <source>
        <dbReference type="Proteomes" id="UP001360560"/>
    </source>
</evidence>
<dbReference type="GO" id="GO:0060237">
    <property type="term" value="P:regulation of fungal-type cell wall organization"/>
    <property type="evidence" value="ECO:0007669"/>
    <property type="project" value="TreeGrafter"/>
</dbReference>